<sequence length="451" mass="50463">MINYEVFVGNTSYTALIKQEIQQLTLCMNHQGVSAGNLVAIAIHEPISWLVAYYACKELEAVPVVIGKVAELDKQLEIVRADYVCYTSDHYKIQIESLSVVKERNIPSNTGLICRTSGSTVGMPKYVAWSKEGITYQKQETTRVFGYKEGERLLFTLPLWGAYGLSIVGVLEHNSMDLVIPANLRPRSIITVLEKQNVCWVESAPFFYQTMLPYLLKEQRGIEEIGVKGWGCGGDLLTHTFVQQWVKMTGVPILDGYGLTEAGPNVSLNRPYDYCYGTVGKPLSGTEINFSEDRELWVRSPSVMLGYYANGQVDASMLHNGWLSTGDMATRDEHGYVTILGRKKNIIIVNGYNVSPEYVERTIREHHGIRDVAVVGVPHPTRGNRLCAFVVGDASLTKRDIDLFIKDKVDEPSRPSFYEIIPHLPVLANGKTDRNQLKAIAEVRFGQESFA</sequence>
<dbReference type="PANTHER" id="PTHR43201:SF5">
    <property type="entry name" value="MEDIUM-CHAIN ACYL-COA LIGASE ACSF2, MITOCHONDRIAL"/>
    <property type="match status" value="1"/>
</dbReference>
<comment type="similarity">
    <text evidence="1">Belongs to the ATP-dependent AMP-binding enzyme family.</text>
</comment>
<dbReference type="Pfam" id="PF00501">
    <property type="entry name" value="AMP-binding"/>
    <property type="match status" value="1"/>
</dbReference>
<evidence type="ECO:0000256" key="1">
    <source>
        <dbReference type="ARBA" id="ARBA00006432"/>
    </source>
</evidence>
<gene>
    <name evidence="5" type="ORF">BRLA_c006070</name>
</gene>
<protein>
    <submittedName>
        <fullName evidence="5">Long-chain-fatty-acid--CoA ligase</fullName>
        <ecNumber evidence="5">6.2.1.3</ecNumber>
    </submittedName>
</protein>
<evidence type="ECO:0000313" key="5">
    <source>
        <dbReference type="EMBL" id="AIG24965.1"/>
    </source>
</evidence>
<dbReference type="HOGENOM" id="CLU_000022_59_10_9"/>
<dbReference type="InterPro" id="IPR025110">
    <property type="entry name" value="AMP-bd_C"/>
</dbReference>
<dbReference type="SUPFAM" id="SSF56801">
    <property type="entry name" value="Acetyl-CoA synthetase-like"/>
    <property type="match status" value="1"/>
</dbReference>
<feature type="domain" description="AMP-dependent synthetase/ligase" evidence="3">
    <location>
        <begin position="18"/>
        <end position="308"/>
    </location>
</feature>
<name>A0A075R5S6_BRELA</name>
<keyword evidence="2 5" id="KW-0436">Ligase</keyword>
<evidence type="ECO:0000256" key="2">
    <source>
        <dbReference type="ARBA" id="ARBA00022598"/>
    </source>
</evidence>
<dbReference type="Gene3D" id="3.40.50.12780">
    <property type="entry name" value="N-terminal domain of ligase-like"/>
    <property type="match status" value="1"/>
</dbReference>
<reference evidence="5 6" key="1">
    <citation type="journal article" date="2011" name="J. Bacteriol.">
        <title>Genome sequence of Brevibacillus laterosporus LMG 15441, a pathogen of invertebrates.</title>
        <authorList>
            <person name="Djukic M."/>
            <person name="Poehlein A."/>
            <person name="Thurmer A."/>
            <person name="Daniel R."/>
        </authorList>
    </citation>
    <scope>NUCLEOTIDE SEQUENCE [LARGE SCALE GENOMIC DNA]</scope>
    <source>
        <strain evidence="5 6">LMG 15441</strain>
    </source>
</reference>
<proteinExistence type="inferred from homology"/>
<dbReference type="CDD" id="cd04433">
    <property type="entry name" value="AFD_class_I"/>
    <property type="match status" value="1"/>
</dbReference>
<dbReference type="KEGG" id="blr:BRLA_c006070"/>
<organism evidence="5 6">
    <name type="scientific">Brevibacillus laterosporus LMG 15441</name>
    <dbReference type="NCBI Taxonomy" id="1042163"/>
    <lineage>
        <taxon>Bacteria</taxon>
        <taxon>Bacillati</taxon>
        <taxon>Bacillota</taxon>
        <taxon>Bacilli</taxon>
        <taxon>Bacillales</taxon>
        <taxon>Paenibacillaceae</taxon>
        <taxon>Brevibacillus</taxon>
    </lineage>
</organism>
<dbReference type="Gene3D" id="3.30.300.30">
    <property type="match status" value="1"/>
</dbReference>
<dbReference type="RefSeq" id="WP_003335561.1">
    <property type="nucleotide sequence ID" value="NZ_CP007806.1"/>
</dbReference>
<evidence type="ECO:0000259" key="4">
    <source>
        <dbReference type="Pfam" id="PF13193"/>
    </source>
</evidence>
<dbReference type="InterPro" id="IPR045851">
    <property type="entry name" value="AMP-bd_C_sf"/>
</dbReference>
<dbReference type="Proteomes" id="UP000005850">
    <property type="component" value="Chromosome"/>
</dbReference>
<evidence type="ECO:0000259" key="3">
    <source>
        <dbReference type="Pfam" id="PF00501"/>
    </source>
</evidence>
<feature type="domain" description="AMP-binding enzyme C-terminal" evidence="4">
    <location>
        <begin position="359"/>
        <end position="431"/>
    </location>
</feature>
<dbReference type="GO" id="GO:0031956">
    <property type="term" value="F:medium-chain fatty acid-CoA ligase activity"/>
    <property type="evidence" value="ECO:0007669"/>
    <property type="project" value="TreeGrafter"/>
</dbReference>
<accession>A0A075R5S6</accession>
<evidence type="ECO:0000313" key="6">
    <source>
        <dbReference type="Proteomes" id="UP000005850"/>
    </source>
</evidence>
<dbReference type="InterPro" id="IPR000873">
    <property type="entry name" value="AMP-dep_synth/lig_dom"/>
</dbReference>
<dbReference type="AlphaFoldDB" id="A0A075R5S6"/>
<dbReference type="PANTHER" id="PTHR43201">
    <property type="entry name" value="ACYL-COA SYNTHETASE"/>
    <property type="match status" value="1"/>
</dbReference>
<dbReference type="GO" id="GO:0004467">
    <property type="term" value="F:long-chain fatty acid-CoA ligase activity"/>
    <property type="evidence" value="ECO:0007669"/>
    <property type="project" value="UniProtKB-EC"/>
</dbReference>
<dbReference type="eggNOG" id="COG0318">
    <property type="taxonomic scope" value="Bacteria"/>
</dbReference>
<dbReference type="InterPro" id="IPR042099">
    <property type="entry name" value="ANL_N_sf"/>
</dbReference>
<dbReference type="STRING" id="1042163.BRLA_c006070"/>
<dbReference type="EMBL" id="CP007806">
    <property type="protein sequence ID" value="AIG24965.1"/>
    <property type="molecule type" value="Genomic_DNA"/>
</dbReference>
<dbReference type="EC" id="6.2.1.3" evidence="5"/>
<dbReference type="Pfam" id="PF13193">
    <property type="entry name" value="AMP-binding_C"/>
    <property type="match status" value="1"/>
</dbReference>
<keyword evidence="6" id="KW-1185">Reference proteome</keyword>